<feature type="compositionally biased region" description="Low complexity" evidence="1">
    <location>
        <begin position="39"/>
        <end position="74"/>
    </location>
</feature>
<gene>
    <name evidence="3" type="ORF">FM114_02760</name>
</gene>
<keyword evidence="2" id="KW-0472">Membrane</keyword>
<proteinExistence type="predicted"/>
<name>A0A1R4IMT9_9ACTN</name>
<dbReference type="EMBL" id="FUKQ01000010">
    <property type="protein sequence ID" value="SJN21180.1"/>
    <property type="molecule type" value="Genomic_DNA"/>
</dbReference>
<dbReference type="STRING" id="1255658.FM114_02760"/>
<organism evidence="3 4">
    <name type="scientific">Luteococcus japonicus LSP_Lj1</name>
    <dbReference type="NCBI Taxonomy" id="1255658"/>
    <lineage>
        <taxon>Bacteria</taxon>
        <taxon>Bacillati</taxon>
        <taxon>Actinomycetota</taxon>
        <taxon>Actinomycetes</taxon>
        <taxon>Propionibacteriales</taxon>
        <taxon>Propionibacteriaceae</taxon>
        <taxon>Luteococcus</taxon>
    </lineage>
</organism>
<feature type="compositionally biased region" description="Basic and acidic residues" evidence="1">
    <location>
        <begin position="9"/>
        <end position="18"/>
    </location>
</feature>
<protein>
    <submittedName>
        <fullName evidence="3">Uncharacterized protein</fullName>
    </submittedName>
</protein>
<keyword evidence="2" id="KW-0812">Transmembrane</keyword>
<reference evidence="3 4" key="1">
    <citation type="submission" date="2017-02" db="EMBL/GenBank/DDBJ databases">
        <authorList>
            <person name="Peterson S.W."/>
        </authorList>
    </citation>
    <scope>NUCLEOTIDE SEQUENCE [LARGE SCALE GENOMIC DNA]</scope>
    <source>
        <strain evidence="3 4">LSP_Lj1</strain>
    </source>
</reference>
<dbReference type="AlphaFoldDB" id="A0A1R4IMT9"/>
<dbReference type="Proteomes" id="UP000188342">
    <property type="component" value="Unassembled WGS sequence"/>
</dbReference>
<dbReference type="RefSeq" id="WP_094763666.1">
    <property type="nucleotide sequence ID" value="NZ_FUKQ01000010.1"/>
</dbReference>
<sequence length="344" mass="35764">MDDDGYADEQSRAVRRVGEGWSFVGPSSTLSLRGWREPSTVSSLTSATSSLSSTGSPTWQPPAASQPQPKPSGAVAQVLEDLDEEDHEPVLPVERMGGQAGLLAPKPLVTQPLVPHDPMAGQVLGLQQHPGSLPQPQQSAPGWRAPQLPGGPATGRAQTATQQNMARKAKGQFGALLVAGLAFAGLALFSFGLDAYREVVPPAVVEPAQPAEDGSLQVTRDFGTFTLPSGWSEIADQGDADSASFILDKDPNATLAVSHVERVDGSIEEECTRQLGSGTPSKLSTVPVIGGVAGVAHRVQDNGYTTTVQCAARGEGILVITGATLDTPLATVDKAMQRVASSLH</sequence>
<feature type="region of interest" description="Disordered" evidence="1">
    <location>
        <begin position="1"/>
        <end position="74"/>
    </location>
</feature>
<keyword evidence="2" id="KW-1133">Transmembrane helix</keyword>
<evidence type="ECO:0000313" key="3">
    <source>
        <dbReference type="EMBL" id="SJN21180.1"/>
    </source>
</evidence>
<accession>A0A1R4IMT9</accession>
<feature type="transmembrane region" description="Helical" evidence="2">
    <location>
        <begin position="173"/>
        <end position="193"/>
    </location>
</feature>
<evidence type="ECO:0000256" key="1">
    <source>
        <dbReference type="SAM" id="MobiDB-lite"/>
    </source>
</evidence>
<evidence type="ECO:0000313" key="4">
    <source>
        <dbReference type="Proteomes" id="UP000188342"/>
    </source>
</evidence>
<keyword evidence="4" id="KW-1185">Reference proteome</keyword>
<evidence type="ECO:0000256" key="2">
    <source>
        <dbReference type="SAM" id="Phobius"/>
    </source>
</evidence>